<evidence type="ECO:0000256" key="5">
    <source>
        <dbReference type="ARBA" id="ARBA00023242"/>
    </source>
</evidence>
<dbReference type="EMBL" id="JAGDFM010000011">
    <property type="protein sequence ID" value="KAG7392361.1"/>
    <property type="molecule type" value="Genomic_DNA"/>
</dbReference>
<dbReference type="GO" id="GO:0033588">
    <property type="term" value="C:elongator holoenzyme complex"/>
    <property type="evidence" value="ECO:0007669"/>
    <property type="project" value="InterPro"/>
</dbReference>
<gene>
    <name evidence="7" type="primary">ELP4</name>
    <name evidence="7" type="ORF">PHYPSEUDO_000769</name>
</gene>
<organism evidence="7 8">
    <name type="scientific">Phytophthora pseudosyringae</name>
    <dbReference type="NCBI Taxonomy" id="221518"/>
    <lineage>
        <taxon>Eukaryota</taxon>
        <taxon>Sar</taxon>
        <taxon>Stramenopiles</taxon>
        <taxon>Oomycota</taxon>
        <taxon>Peronosporomycetes</taxon>
        <taxon>Peronosporales</taxon>
        <taxon>Peronosporaceae</taxon>
        <taxon>Phytophthora</taxon>
    </lineage>
</organism>
<evidence type="ECO:0000256" key="6">
    <source>
        <dbReference type="SAM" id="MobiDB-lite"/>
    </source>
</evidence>
<name>A0A8T1WGP1_9STRA</name>
<dbReference type="PANTHER" id="PTHR12896">
    <property type="entry name" value="PAX6 NEIGHBOR PROTEIN PAXNEB"/>
    <property type="match status" value="1"/>
</dbReference>
<sequence>MSFRRKTPASSSLRSGTKPFLNGQTLASSGLSELDAALGGGLLLGTLNVVETSVPHGASSCSLDPGAGATEALAVDLLRYFVAEGVADGKQRVAVVAPDAAEFVRDQLPLELSLAQRQVKQQLATTDEGDAAALTIAWQYGKYDQKQQQQQQKQRFCHSFDLSKTMHREMLAANEPIAIDPLVWKSESVGDVYERLYLAVEELVQQQKQDGDAQVLRLGMLGLGSPLLGPADAAHMMALFTLFRRLRTLLSQSTGAVCLALLGSDALSAFPAPFVNEIRHVGDAVLTLSSFAGTRDLLPGELQEFQGALTLRKLPRVHALACHAPSNTRFGIKRERRKLKIEKFHLPPEGSRTSSSNMNSSTCGGTTPTTAGDTDPLVF</sequence>
<comment type="caution">
    <text evidence="7">The sequence shown here is derived from an EMBL/GenBank/DDBJ whole genome shotgun (WGS) entry which is preliminary data.</text>
</comment>
<evidence type="ECO:0000313" key="7">
    <source>
        <dbReference type="EMBL" id="KAG7392361.1"/>
    </source>
</evidence>
<dbReference type="InterPro" id="IPR008728">
    <property type="entry name" value="Elongator_complex_protein_4"/>
</dbReference>
<keyword evidence="4" id="KW-0819">tRNA processing</keyword>
<dbReference type="OrthoDB" id="289162at2759"/>
<dbReference type="GO" id="GO:0005737">
    <property type="term" value="C:cytoplasm"/>
    <property type="evidence" value="ECO:0007669"/>
    <property type="project" value="UniProtKB-SubCell"/>
</dbReference>
<dbReference type="AlphaFoldDB" id="A0A8T1WGP1"/>
<comment type="subcellular location">
    <subcellularLocation>
        <location evidence="2">Cytoplasm</location>
    </subcellularLocation>
    <subcellularLocation>
        <location evidence="1">Nucleus</location>
    </subcellularLocation>
</comment>
<dbReference type="GO" id="GO:0002098">
    <property type="term" value="P:tRNA wobble uridine modification"/>
    <property type="evidence" value="ECO:0007669"/>
    <property type="project" value="InterPro"/>
</dbReference>
<evidence type="ECO:0000256" key="3">
    <source>
        <dbReference type="ARBA" id="ARBA00022490"/>
    </source>
</evidence>
<keyword evidence="8" id="KW-1185">Reference proteome</keyword>
<evidence type="ECO:0000256" key="4">
    <source>
        <dbReference type="ARBA" id="ARBA00022694"/>
    </source>
</evidence>
<evidence type="ECO:0000256" key="2">
    <source>
        <dbReference type="ARBA" id="ARBA00004496"/>
    </source>
</evidence>
<dbReference type="Proteomes" id="UP000694044">
    <property type="component" value="Unassembled WGS sequence"/>
</dbReference>
<proteinExistence type="predicted"/>
<dbReference type="GO" id="GO:0008023">
    <property type="term" value="C:transcription elongation factor complex"/>
    <property type="evidence" value="ECO:0007669"/>
    <property type="project" value="TreeGrafter"/>
</dbReference>
<evidence type="ECO:0000313" key="8">
    <source>
        <dbReference type="Proteomes" id="UP000694044"/>
    </source>
</evidence>
<evidence type="ECO:0000256" key="1">
    <source>
        <dbReference type="ARBA" id="ARBA00004123"/>
    </source>
</evidence>
<dbReference type="Pfam" id="PF05625">
    <property type="entry name" value="PAXNEB"/>
    <property type="match status" value="1"/>
</dbReference>
<feature type="region of interest" description="Disordered" evidence="6">
    <location>
        <begin position="343"/>
        <end position="379"/>
    </location>
</feature>
<keyword evidence="5" id="KW-0539">Nucleus</keyword>
<accession>A0A8T1WGP1</accession>
<keyword evidence="3" id="KW-0963">Cytoplasm</keyword>
<feature type="compositionally biased region" description="Low complexity" evidence="6">
    <location>
        <begin position="350"/>
        <end position="379"/>
    </location>
</feature>
<protein>
    <submittedName>
        <fullName evidence="7">Elongator subunit elp4</fullName>
    </submittedName>
</protein>
<dbReference type="PANTHER" id="PTHR12896:SF1">
    <property type="entry name" value="ELONGATOR COMPLEX PROTEIN 4"/>
    <property type="match status" value="1"/>
</dbReference>
<reference evidence="7" key="1">
    <citation type="submission" date="2021-02" db="EMBL/GenBank/DDBJ databases">
        <authorList>
            <person name="Palmer J.M."/>
        </authorList>
    </citation>
    <scope>NUCLEOTIDE SEQUENCE</scope>
    <source>
        <strain evidence="7">SCRP734</strain>
    </source>
</reference>